<protein>
    <recommendedName>
        <fullName evidence="2">CAAX prenyl protease 2/Lysostaphin resistance protein A-like domain-containing protein</fullName>
    </recommendedName>
</protein>
<keyword evidence="4" id="KW-1185">Reference proteome</keyword>
<keyword evidence="1" id="KW-0472">Membrane</keyword>
<comment type="caution">
    <text evidence="3">The sequence shown here is derived from an EMBL/GenBank/DDBJ whole genome shotgun (WGS) entry which is preliminary data.</text>
</comment>
<feature type="transmembrane region" description="Helical" evidence="1">
    <location>
        <begin position="79"/>
        <end position="100"/>
    </location>
</feature>
<dbReference type="Pfam" id="PF02517">
    <property type="entry name" value="Rce1-like"/>
    <property type="match status" value="1"/>
</dbReference>
<accession>A0A444VP31</accession>
<evidence type="ECO:0000256" key="1">
    <source>
        <dbReference type="SAM" id="Phobius"/>
    </source>
</evidence>
<feature type="transmembrane region" description="Helical" evidence="1">
    <location>
        <begin position="203"/>
        <end position="222"/>
    </location>
</feature>
<evidence type="ECO:0000313" key="4">
    <source>
        <dbReference type="Proteomes" id="UP000290261"/>
    </source>
</evidence>
<feature type="domain" description="CAAX prenyl protease 2/Lysostaphin resistance protein A-like" evidence="2">
    <location>
        <begin position="76"/>
        <end position="170"/>
    </location>
</feature>
<dbReference type="PANTHER" id="PTHR39430">
    <property type="entry name" value="MEMBRANE-ASSOCIATED PROTEASE-RELATED"/>
    <property type="match status" value="1"/>
</dbReference>
<feature type="transmembrane region" description="Helical" evidence="1">
    <location>
        <begin position="38"/>
        <end position="59"/>
    </location>
</feature>
<keyword evidence="1" id="KW-0812">Transmembrane</keyword>
<feature type="transmembrane region" description="Helical" evidence="1">
    <location>
        <begin position="164"/>
        <end position="183"/>
    </location>
</feature>
<feature type="transmembrane region" description="Helical" evidence="1">
    <location>
        <begin position="107"/>
        <end position="124"/>
    </location>
</feature>
<dbReference type="InterPro" id="IPR003675">
    <property type="entry name" value="Rce1/LyrA-like_dom"/>
</dbReference>
<dbReference type="AlphaFoldDB" id="A0A444VP31"/>
<organism evidence="3 4">
    <name type="scientific">Flagellimonas olearia</name>
    <dbReference type="NCBI Taxonomy" id="552546"/>
    <lineage>
        <taxon>Bacteria</taxon>
        <taxon>Pseudomonadati</taxon>
        <taxon>Bacteroidota</taxon>
        <taxon>Flavobacteriia</taxon>
        <taxon>Flavobacteriales</taxon>
        <taxon>Flavobacteriaceae</taxon>
        <taxon>Flagellimonas</taxon>
    </lineage>
</organism>
<gene>
    <name evidence="3" type="ORF">DN53_11400</name>
</gene>
<dbReference type="GO" id="GO:0080120">
    <property type="term" value="P:CAAX-box protein maturation"/>
    <property type="evidence" value="ECO:0007669"/>
    <property type="project" value="UniProtKB-ARBA"/>
</dbReference>
<name>A0A444VP31_9FLAO</name>
<reference evidence="3 4" key="1">
    <citation type="submission" date="2014-04" db="EMBL/GenBank/DDBJ databases">
        <title>Whole genome of Muricauda olearia.</title>
        <authorList>
            <person name="Zhang X.-H."/>
            <person name="Tang K."/>
        </authorList>
    </citation>
    <scope>NUCLEOTIDE SEQUENCE [LARGE SCALE GENOMIC DNA]</scope>
    <source>
        <strain evidence="3 4">Th120</strain>
    </source>
</reference>
<dbReference type="EMBL" id="JJMP01000003">
    <property type="protein sequence ID" value="RYC52469.1"/>
    <property type="molecule type" value="Genomic_DNA"/>
</dbReference>
<keyword evidence="1" id="KW-1133">Transmembrane helix</keyword>
<evidence type="ECO:0000313" key="3">
    <source>
        <dbReference type="EMBL" id="RYC52469.1"/>
    </source>
</evidence>
<dbReference type="PANTHER" id="PTHR39430:SF1">
    <property type="entry name" value="PROTEASE"/>
    <property type="match status" value="1"/>
</dbReference>
<evidence type="ECO:0000259" key="2">
    <source>
        <dbReference type="Pfam" id="PF02517"/>
    </source>
</evidence>
<dbReference type="Proteomes" id="UP000290261">
    <property type="component" value="Unassembled WGS sequence"/>
</dbReference>
<dbReference type="GO" id="GO:0004175">
    <property type="term" value="F:endopeptidase activity"/>
    <property type="evidence" value="ECO:0007669"/>
    <property type="project" value="UniProtKB-ARBA"/>
</dbReference>
<proteinExistence type="predicted"/>
<feature type="transmembrane region" description="Helical" evidence="1">
    <location>
        <begin position="136"/>
        <end position="155"/>
    </location>
</feature>
<sequence length="237" mass="26781">MLGIVVVFLLSWLILWLISKEHITVLGIQPTKRRLKGFFIGLIFMALFCTINLLGQSYFKDIGYVRNPDYGIWESINGIWWAFKAALLEELIFRGALLYLLIKRLGVNWACIISASAFGIYHWFSYQMFGSGLIPMAYVFLLTGAGGWMFAYAFAKTKSLYTPLGLHFGWIVISIVVFSAGPLGNSLFVPDGEGVDLGGWEQLSFFILQTLVVPGIVTWYLIKNTRKTKLEFPNPPE</sequence>
<feature type="transmembrane region" description="Helical" evidence="1">
    <location>
        <begin position="6"/>
        <end position="26"/>
    </location>
</feature>